<dbReference type="EMBL" id="MU004188">
    <property type="protein sequence ID" value="KAF2495763.1"/>
    <property type="molecule type" value="Genomic_DNA"/>
</dbReference>
<organism evidence="7 8">
    <name type="scientific">Lophium mytilinum</name>
    <dbReference type="NCBI Taxonomy" id="390894"/>
    <lineage>
        <taxon>Eukaryota</taxon>
        <taxon>Fungi</taxon>
        <taxon>Dikarya</taxon>
        <taxon>Ascomycota</taxon>
        <taxon>Pezizomycotina</taxon>
        <taxon>Dothideomycetes</taxon>
        <taxon>Pleosporomycetidae</taxon>
        <taxon>Mytilinidiales</taxon>
        <taxon>Mytilinidiaceae</taxon>
        <taxon>Lophium</taxon>
    </lineage>
</organism>
<name>A0A6A6QVL9_9PEZI</name>
<keyword evidence="2" id="KW-0285">Flavoprotein</keyword>
<dbReference type="Pfam" id="PF01494">
    <property type="entry name" value="FAD_binding_3"/>
    <property type="match status" value="2"/>
</dbReference>
<feature type="transmembrane region" description="Helical" evidence="5">
    <location>
        <begin position="453"/>
        <end position="472"/>
    </location>
</feature>
<dbReference type="InterPro" id="IPR036188">
    <property type="entry name" value="FAD/NAD-bd_sf"/>
</dbReference>
<keyword evidence="4" id="KW-0560">Oxidoreductase</keyword>
<evidence type="ECO:0000256" key="2">
    <source>
        <dbReference type="ARBA" id="ARBA00022630"/>
    </source>
</evidence>
<proteinExistence type="inferred from homology"/>
<dbReference type="PANTHER" id="PTHR47356:SF2">
    <property type="entry name" value="FAD-BINDING DOMAIN-CONTAINING PROTEIN-RELATED"/>
    <property type="match status" value="1"/>
</dbReference>
<dbReference type="OrthoDB" id="10029326at2759"/>
<keyword evidence="8" id="KW-1185">Reference proteome</keyword>
<dbReference type="AlphaFoldDB" id="A0A6A6QVL9"/>
<dbReference type="SUPFAM" id="SSF51905">
    <property type="entry name" value="FAD/NAD(P)-binding domain"/>
    <property type="match status" value="1"/>
</dbReference>
<feature type="domain" description="FAD-binding" evidence="6">
    <location>
        <begin position="286"/>
        <end position="356"/>
    </location>
</feature>
<evidence type="ECO:0000256" key="3">
    <source>
        <dbReference type="ARBA" id="ARBA00022827"/>
    </source>
</evidence>
<dbReference type="Gene3D" id="3.50.50.60">
    <property type="entry name" value="FAD/NAD(P)-binding domain"/>
    <property type="match status" value="1"/>
</dbReference>
<feature type="transmembrane region" description="Helical" evidence="5">
    <location>
        <begin position="610"/>
        <end position="634"/>
    </location>
</feature>
<evidence type="ECO:0000256" key="5">
    <source>
        <dbReference type="SAM" id="Phobius"/>
    </source>
</evidence>
<feature type="transmembrane region" description="Helical" evidence="5">
    <location>
        <begin position="564"/>
        <end position="590"/>
    </location>
</feature>
<keyword evidence="3" id="KW-0274">FAD</keyword>
<dbReference type="GO" id="GO:0004497">
    <property type="term" value="F:monooxygenase activity"/>
    <property type="evidence" value="ECO:0007669"/>
    <property type="project" value="InterPro"/>
</dbReference>
<evidence type="ECO:0000313" key="7">
    <source>
        <dbReference type="EMBL" id="KAF2495763.1"/>
    </source>
</evidence>
<feature type="transmembrane region" description="Helical" evidence="5">
    <location>
        <begin position="777"/>
        <end position="803"/>
    </location>
</feature>
<protein>
    <submittedName>
        <fullName evidence="7">FAD-binding domain-containing protein</fullName>
    </submittedName>
</protein>
<keyword evidence="5" id="KW-1133">Transmembrane helix</keyword>
<feature type="transmembrane region" description="Helical" evidence="5">
    <location>
        <begin position="693"/>
        <end position="713"/>
    </location>
</feature>
<dbReference type="Proteomes" id="UP000799750">
    <property type="component" value="Unassembled WGS sequence"/>
</dbReference>
<keyword evidence="5" id="KW-0812">Transmembrane</keyword>
<dbReference type="GO" id="GO:0071949">
    <property type="term" value="F:FAD binding"/>
    <property type="evidence" value="ECO:0007669"/>
    <property type="project" value="InterPro"/>
</dbReference>
<dbReference type="PRINTS" id="PR00420">
    <property type="entry name" value="RNGMNOXGNASE"/>
</dbReference>
<dbReference type="InterPro" id="IPR002938">
    <property type="entry name" value="FAD-bd"/>
</dbReference>
<reference evidence="7" key="1">
    <citation type="journal article" date="2020" name="Stud. Mycol.">
        <title>101 Dothideomycetes genomes: a test case for predicting lifestyles and emergence of pathogens.</title>
        <authorList>
            <person name="Haridas S."/>
            <person name="Albert R."/>
            <person name="Binder M."/>
            <person name="Bloem J."/>
            <person name="Labutti K."/>
            <person name="Salamov A."/>
            <person name="Andreopoulos B."/>
            <person name="Baker S."/>
            <person name="Barry K."/>
            <person name="Bills G."/>
            <person name="Bluhm B."/>
            <person name="Cannon C."/>
            <person name="Castanera R."/>
            <person name="Culley D."/>
            <person name="Daum C."/>
            <person name="Ezra D."/>
            <person name="Gonzalez J."/>
            <person name="Henrissat B."/>
            <person name="Kuo A."/>
            <person name="Liang C."/>
            <person name="Lipzen A."/>
            <person name="Lutzoni F."/>
            <person name="Magnuson J."/>
            <person name="Mondo S."/>
            <person name="Nolan M."/>
            <person name="Ohm R."/>
            <person name="Pangilinan J."/>
            <person name="Park H.-J."/>
            <person name="Ramirez L."/>
            <person name="Alfaro M."/>
            <person name="Sun H."/>
            <person name="Tritt A."/>
            <person name="Yoshinaga Y."/>
            <person name="Zwiers L.-H."/>
            <person name="Turgeon B."/>
            <person name="Goodwin S."/>
            <person name="Spatafora J."/>
            <person name="Crous P."/>
            <person name="Grigoriev I."/>
        </authorList>
    </citation>
    <scope>NUCLEOTIDE SEQUENCE</scope>
    <source>
        <strain evidence="7">CBS 269.34</strain>
    </source>
</reference>
<feature type="transmembrane region" description="Helical" evidence="5">
    <location>
        <begin position="743"/>
        <end position="765"/>
    </location>
</feature>
<dbReference type="PANTHER" id="PTHR47356">
    <property type="entry name" value="FAD-DEPENDENT MONOOXYGENASE ASQG-RELATED"/>
    <property type="match status" value="1"/>
</dbReference>
<feature type="domain" description="FAD-binding" evidence="6">
    <location>
        <begin position="10"/>
        <end position="174"/>
    </location>
</feature>
<feature type="transmembrane region" description="Helical" evidence="5">
    <location>
        <begin position="532"/>
        <end position="552"/>
    </location>
</feature>
<keyword evidence="5" id="KW-0472">Membrane</keyword>
<feature type="transmembrane region" description="Helical" evidence="5">
    <location>
        <begin position="646"/>
        <end position="667"/>
    </location>
</feature>
<gene>
    <name evidence="7" type="ORF">BU16DRAFT_572123</name>
</gene>
<dbReference type="InterPro" id="IPR050562">
    <property type="entry name" value="FAD_mOase_fung"/>
</dbReference>
<sequence>MALQGLSPFRVVIAGGSVAGLSLANMLQANGIDYVILEAYPKIAPQVGASIGLLPHGNRILDQLGLFEKVLSLAPPVDRFSFRNSDGEVIAGHTGIHRSFKQRHGYPILFMDRQMVLQVLYDNIKDKSKVLTDKRVTKVEVDEKGVKAITSDGSVYTGDIMIGADGIHSHVRKEMWRIADERSPGDASISEHEDIPCTYGCIFGISKPCPGIEPGGLHSIFRVDNSYLVNGGPNGRVYWFYFFKLPQKVYGSQIPRYTKEEEAKLLAARANDSILPNLKFGDLVREKITTNMTALPEYIFKKWHYDRILNIGDSAHKVHPIAGHGGNGAIETAAVFVNTLVKALKKSTSGGLSTAEVDAILTKVQEVREKRTDGLMEASHEQQRTEGMETPLRKFQALYLLQVAGPEDVMYNFSSNIPFAEKLDMVDLPPRPKLIPFKDELASAPKSRGLNGYILMAIYATCGLLAHYGMWIRSAEYGLADQFASIITTGIFPDDPSFPLKRTYTGISAIDSYLTFLSAAYMPGLAGWDKSFATLQMYFLGMLIQPIAIWTIESCRKRNAMTLLAIPTVWFTLVQWAGVGIYMPFYYIAYTWISDSEPYWWPLSRFVPPHYAKALLPANIIGYVIPTILMFIPWRDPATIQNFEALWQLSPMFVPLLTVLFGAVHSWRYPQKDGHLTPYASEEPADLWDLKRIYAVVGVLGVALHWGIMLKLLTSTDASLSISSVFVPDFRAEKRSLGQGIQALFMADFWGFYLASYVWCCSAVWDLKRVGRTTTDVGKACALILLANVVVGPGAAMAGVWYWREVAMARTTVRKGRA</sequence>
<accession>A0A6A6QVL9</accession>
<comment type="similarity">
    <text evidence="1">Belongs to the paxM FAD-dependent monooxygenase family.</text>
</comment>
<evidence type="ECO:0000259" key="6">
    <source>
        <dbReference type="Pfam" id="PF01494"/>
    </source>
</evidence>
<evidence type="ECO:0000256" key="4">
    <source>
        <dbReference type="ARBA" id="ARBA00023002"/>
    </source>
</evidence>
<evidence type="ECO:0000313" key="8">
    <source>
        <dbReference type="Proteomes" id="UP000799750"/>
    </source>
</evidence>
<evidence type="ECO:0000256" key="1">
    <source>
        <dbReference type="ARBA" id="ARBA00007992"/>
    </source>
</evidence>